<reference evidence="3" key="1">
    <citation type="journal article" date="2019" name="Int. J. Syst. Evol. Microbiol.">
        <title>The Global Catalogue of Microorganisms (GCM) 10K type strain sequencing project: providing services to taxonomists for standard genome sequencing and annotation.</title>
        <authorList>
            <consortium name="The Broad Institute Genomics Platform"/>
            <consortium name="The Broad Institute Genome Sequencing Center for Infectious Disease"/>
            <person name="Wu L."/>
            <person name="Ma J."/>
        </authorList>
    </citation>
    <scope>NUCLEOTIDE SEQUENCE [LARGE SCALE GENOMIC DNA]</scope>
    <source>
        <strain evidence="3">CGMCC 4.7682</strain>
    </source>
</reference>
<sequence>MDYILSLLEIERGDGDQWYAKCPAHADNKASLSVTRRDDNRGKSRVYLDCKAGCEFGKIIYELEVSTRQMFEPIDPEKKAAPSRAQRTERSAKPEKKRAASRGKEIARYVYHGPKGEYRYAQIRFEPKDFRTEPSGVPDGDRVPYRLPQLLKGIAEGCRVWIVEGEKDVHALEALGEVATCNSGGGDNWRSRYGYGRWFKDAREIHVVRDRDETGTKFVNAVTADLLQAGVPSDRIRAWQSRTEQDHHDVSDHLGAGWTLDPSKKNPDTTGLVPFDWDAAAQQERDQRIAGRVAELRDEEEARARHQTQLAASMVPPTAVPKRRTELVRRSHEYLIKKCIPKRGTGELFGASGSYKTFVLIDAMMHIAGGLEDWHGFRVRRGRVLYIAAEGGGGFRTRMDVWLYEHGWFAPDKAAELKALDDHVLIVDEPFPILAAHELVQRLPEGWTPDLIVYDTRSNVTAGLEENSSTDMKQVSEAMRRLSAEQDATVMTVHHTGTSEEAADRGRGSQVIKDLGDFALQAEGDQDEGLRSTVFVRKFKEGERHEFGVRLVPVHLHDEDGPLFDDDGDPVTSLAVTDEQVEPGAEPKVRMRQQRQQVTQRSADEMKEQREATNAELAYRLQRFAEENPGVGTNAAAEHFALSARRTQTVRDLAVEEGLIKIENGPNNAKKMYAL</sequence>
<dbReference type="RefSeq" id="WP_377869026.1">
    <property type="nucleotide sequence ID" value="NZ_JBHMAY010000011.1"/>
</dbReference>
<evidence type="ECO:0000313" key="2">
    <source>
        <dbReference type="EMBL" id="MFC3513611.1"/>
    </source>
</evidence>
<dbReference type="SUPFAM" id="SSF52540">
    <property type="entry name" value="P-loop containing nucleoside triphosphate hydrolases"/>
    <property type="match status" value="1"/>
</dbReference>
<evidence type="ECO:0000256" key="1">
    <source>
        <dbReference type="SAM" id="MobiDB-lite"/>
    </source>
</evidence>
<gene>
    <name evidence="2" type="ORF">ACFORO_25810</name>
</gene>
<dbReference type="Pfam" id="PF13481">
    <property type="entry name" value="AAA_25"/>
    <property type="match status" value="1"/>
</dbReference>
<dbReference type="Proteomes" id="UP001595764">
    <property type="component" value="Unassembled WGS sequence"/>
</dbReference>
<feature type="compositionally biased region" description="Basic and acidic residues" evidence="1">
    <location>
        <begin position="243"/>
        <end position="252"/>
    </location>
</feature>
<feature type="region of interest" description="Disordered" evidence="1">
    <location>
        <begin position="73"/>
        <end position="101"/>
    </location>
</feature>
<keyword evidence="3" id="KW-1185">Reference proteome</keyword>
<feature type="compositionally biased region" description="Basic and acidic residues" evidence="1">
    <location>
        <begin position="75"/>
        <end position="101"/>
    </location>
</feature>
<accession>A0ABV7QKL6</accession>
<dbReference type="InterPro" id="IPR027417">
    <property type="entry name" value="P-loop_NTPase"/>
</dbReference>
<dbReference type="InterPro" id="IPR034154">
    <property type="entry name" value="TOPRIM_DnaG/twinkle"/>
</dbReference>
<organism evidence="2 3">
    <name type="scientific">Amycolatopsis halotolerans</name>
    <dbReference type="NCBI Taxonomy" id="330083"/>
    <lineage>
        <taxon>Bacteria</taxon>
        <taxon>Bacillati</taxon>
        <taxon>Actinomycetota</taxon>
        <taxon>Actinomycetes</taxon>
        <taxon>Pseudonocardiales</taxon>
        <taxon>Pseudonocardiaceae</taxon>
        <taxon>Amycolatopsis</taxon>
    </lineage>
</organism>
<evidence type="ECO:0000313" key="3">
    <source>
        <dbReference type="Proteomes" id="UP001595764"/>
    </source>
</evidence>
<comment type="caution">
    <text evidence="2">The sequence shown here is derived from an EMBL/GenBank/DDBJ whole genome shotgun (WGS) entry which is preliminary data.</text>
</comment>
<name>A0ABV7QKL6_9PSEU</name>
<dbReference type="Gene3D" id="3.40.50.300">
    <property type="entry name" value="P-loop containing nucleotide triphosphate hydrolases"/>
    <property type="match status" value="1"/>
</dbReference>
<dbReference type="EMBL" id="JBHRWI010000030">
    <property type="protein sequence ID" value="MFC3513611.1"/>
    <property type="molecule type" value="Genomic_DNA"/>
</dbReference>
<dbReference type="CDD" id="cd01029">
    <property type="entry name" value="TOPRIM_primases"/>
    <property type="match status" value="1"/>
</dbReference>
<feature type="region of interest" description="Disordered" evidence="1">
    <location>
        <begin position="242"/>
        <end position="265"/>
    </location>
</feature>
<dbReference type="Gene3D" id="3.40.1360.10">
    <property type="match status" value="1"/>
</dbReference>
<proteinExistence type="predicted"/>
<protein>
    <submittedName>
        <fullName evidence="2">AAA family ATPase</fullName>
    </submittedName>
</protein>